<sequence length="556" mass="58987">MPDQPAHDETPSPQNEDAPPNPPKPSEPTITPPDNALGDARTATSPPKDPGPQPLSPWNEILWPPPAPTTTSTGPDRNPTSAGTPVAPPRWRRVTCPAGVLPAAAVAGAVAALAVPVDRPGIGWLLAGSASAGAVIMVDRRARGAAGVATKRNWERIWWTGVALALLAVGAVRAAEWLFALCAVAACVAGSLAVVGRRSIHGMLYDAIAVPLASFGALAWVYTALGRAREGVGTRHRRLGVSAAATVALLLVFVPLLGSADATFGALVVGLVPNVDGGSVARWLVVFAVAGTVTVSAMYLLAGPPPPSEERHGVSRRTLSRTEWGLPVGALTIVFAAFVAAQLVALFGGDDYVQRTAGLTYAEYARSGFWQLAAVTVLTLAVILSVLHWAAKDSAADRRWLRLLLGAISGLTLVILASALGRMWTYQQAYGFTVLRLLVETCELWLGVVYVLVVVAVVRLELTWLPRAAVGTATAALLVLAALNPEALIADRNIDRWQHGKNLDATYLTELSLDVLPAVDRLPDPLRTQLRDRLRHRVDDDTWNSWNLSRAHAARR</sequence>
<dbReference type="Pfam" id="PF13687">
    <property type="entry name" value="DUF4153"/>
    <property type="match status" value="1"/>
</dbReference>
<feature type="region of interest" description="Disordered" evidence="1">
    <location>
        <begin position="1"/>
        <end position="90"/>
    </location>
</feature>
<feature type="transmembrane region" description="Helical" evidence="2">
    <location>
        <begin position="403"/>
        <end position="424"/>
    </location>
</feature>
<organism evidence="3 4">
    <name type="scientific">Nocardia wallacei</name>
    <dbReference type="NCBI Taxonomy" id="480035"/>
    <lineage>
        <taxon>Bacteria</taxon>
        <taxon>Bacillati</taxon>
        <taxon>Actinomycetota</taxon>
        <taxon>Actinomycetes</taxon>
        <taxon>Mycobacteriales</taxon>
        <taxon>Nocardiaceae</taxon>
        <taxon>Nocardia</taxon>
    </lineage>
</organism>
<feature type="transmembrane region" description="Helical" evidence="2">
    <location>
        <begin position="280"/>
        <end position="303"/>
    </location>
</feature>
<proteinExistence type="predicted"/>
<evidence type="ECO:0000313" key="3">
    <source>
        <dbReference type="EMBL" id="BCK57977.1"/>
    </source>
</evidence>
<feature type="transmembrane region" description="Helical" evidence="2">
    <location>
        <begin position="368"/>
        <end position="391"/>
    </location>
</feature>
<name>A0A7G1KRW4_9NOCA</name>
<protein>
    <submittedName>
        <fullName evidence="3">Uncharacterized protein</fullName>
    </submittedName>
</protein>
<feature type="transmembrane region" description="Helical" evidence="2">
    <location>
        <begin position="204"/>
        <end position="227"/>
    </location>
</feature>
<dbReference type="KEGG" id="nwl:NWFMUON74_57490"/>
<evidence type="ECO:0000256" key="1">
    <source>
        <dbReference type="SAM" id="MobiDB-lite"/>
    </source>
</evidence>
<keyword evidence="2" id="KW-0812">Transmembrane</keyword>
<feature type="transmembrane region" description="Helical" evidence="2">
    <location>
        <begin position="444"/>
        <end position="462"/>
    </location>
</feature>
<dbReference type="Proteomes" id="UP000516173">
    <property type="component" value="Chromosome"/>
</dbReference>
<dbReference type="AlphaFoldDB" id="A0A7G1KRW4"/>
<feature type="transmembrane region" description="Helical" evidence="2">
    <location>
        <begin position="239"/>
        <end position="260"/>
    </location>
</feature>
<gene>
    <name evidence="3" type="ORF">NWFMUON74_57490</name>
</gene>
<keyword evidence="2" id="KW-0472">Membrane</keyword>
<reference evidence="3 4" key="1">
    <citation type="submission" date="2020-08" db="EMBL/GenBank/DDBJ databases">
        <title>Genome Sequencing of Nocardia wallacei strain FMUON74 and assembly.</title>
        <authorList>
            <person name="Toyokawa M."/>
            <person name="Uesaka K."/>
        </authorList>
    </citation>
    <scope>NUCLEOTIDE SEQUENCE [LARGE SCALE GENOMIC DNA]</scope>
    <source>
        <strain evidence="3 4">FMUON74</strain>
    </source>
</reference>
<feature type="transmembrane region" description="Helical" evidence="2">
    <location>
        <begin position="159"/>
        <end position="192"/>
    </location>
</feature>
<keyword evidence="2" id="KW-1133">Transmembrane helix</keyword>
<feature type="transmembrane region" description="Helical" evidence="2">
    <location>
        <begin position="324"/>
        <end position="348"/>
    </location>
</feature>
<feature type="transmembrane region" description="Helical" evidence="2">
    <location>
        <begin position="121"/>
        <end position="138"/>
    </location>
</feature>
<evidence type="ECO:0000256" key="2">
    <source>
        <dbReference type="SAM" id="Phobius"/>
    </source>
</evidence>
<dbReference type="EMBL" id="AP023396">
    <property type="protein sequence ID" value="BCK57977.1"/>
    <property type="molecule type" value="Genomic_DNA"/>
</dbReference>
<feature type="compositionally biased region" description="Basic and acidic residues" evidence="1">
    <location>
        <begin position="1"/>
        <end position="10"/>
    </location>
</feature>
<feature type="transmembrane region" description="Helical" evidence="2">
    <location>
        <begin position="94"/>
        <end position="115"/>
    </location>
</feature>
<dbReference type="RefSeq" id="WP_232110648.1">
    <property type="nucleotide sequence ID" value="NZ_AP023396.1"/>
</dbReference>
<evidence type="ECO:0000313" key="4">
    <source>
        <dbReference type="Proteomes" id="UP000516173"/>
    </source>
</evidence>
<dbReference type="GeneID" id="80350176"/>
<accession>A0A7G1KRW4</accession>
<dbReference type="InterPro" id="IPR025291">
    <property type="entry name" value="DUF4153"/>
</dbReference>
<keyword evidence="4" id="KW-1185">Reference proteome</keyword>